<organism evidence="1 2">
    <name type="scientific">Cytobacillus oceanisediminis</name>
    <dbReference type="NCBI Taxonomy" id="665099"/>
    <lineage>
        <taxon>Bacteria</taxon>
        <taxon>Bacillati</taxon>
        <taxon>Bacillota</taxon>
        <taxon>Bacilli</taxon>
        <taxon>Bacillales</taxon>
        <taxon>Bacillaceae</taxon>
        <taxon>Cytobacillus</taxon>
    </lineage>
</organism>
<dbReference type="OrthoDB" id="2456753at2"/>
<dbReference type="RefSeq" id="WP_110063077.1">
    <property type="nucleotide sequence ID" value="NZ_QGTW01000001.1"/>
</dbReference>
<evidence type="ECO:0000313" key="2">
    <source>
        <dbReference type="Proteomes" id="UP000247150"/>
    </source>
</evidence>
<dbReference type="AlphaFoldDB" id="A0A2V3A692"/>
<evidence type="ECO:0000313" key="1">
    <source>
        <dbReference type="EMBL" id="PWW32108.1"/>
    </source>
</evidence>
<comment type="caution">
    <text evidence="1">The sequence shown here is derived from an EMBL/GenBank/DDBJ whole genome shotgun (WGS) entry which is preliminary data.</text>
</comment>
<dbReference type="EMBL" id="QGTW01000001">
    <property type="protein sequence ID" value="PWW32108.1"/>
    <property type="molecule type" value="Genomic_DNA"/>
</dbReference>
<gene>
    <name evidence="1" type="ORF">DFO73_101371</name>
</gene>
<name>A0A2V3A692_9BACI</name>
<sequence>MSKIQGLLKKCKLPTHFLIAEGKTAETEDGEGLVESKLANNIDSVLAVLEKVENPQAQQAIMKNIQKSFEKIEKKFKKLQEADAKFAEKMAEIK</sequence>
<proteinExistence type="predicted"/>
<dbReference type="Proteomes" id="UP000247150">
    <property type="component" value="Unassembled WGS sequence"/>
</dbReference>
<accession>A0A2V3A692</accession>
<reference evidence="1 2" key="1">
    <citation type="submission" date="2018-05" db="EMBL/GenBank/DDBJ databases">
        <title>Freshwater and sediment microbial communities from various areas in North America, analyzing microbe dynamics in response to fracking.</title>
        <authorList>
            <person name="Lamendella R."/>
        </authorList>
    </citation>
    <scope>NUCLEOTIDE SEQUENCE [LARGE SCALE GENOMIC DNA]</scope>
    <source>
        <strain evidence="1 2">15_TX</strain>
    </source>
</reference>
<protein>
    <submittedName>
        <fullName evidence="1">Uncharacterized protein</fullName>
    </submittedName>
</protein>